<dbReference type="Proteomes" id="UP001218218">
    <property type="component" value="Unassembled WGS sequence"/>
</dbReference>
<sequence length="115" mass="13029">MTLNKPLRYVLIVLALLLSLHFLLSATHAPLWQRHLALWPLQGHQHHQLQHWQRGPELDDKLHTSERDLEYTPGTNRAGGRRRTMPGVSAISKTFSQFDILSPPQAAGVPVSRSD</sequence>
<dbReference type="EMBL" id="JARIHO010000032">
    <property type="protein sequence ID" value="KAJ7334886.1"/>
    <property type="molecule type" value="Genomic_DNA"/>
</dbReference>
<gene>
    <name evidence="1" type="ORF">DFH08DRAFT_965624</name>
</gene>
<evidence type="ECO:0000313" key="2">
    <source>
        <dbReference type="Proteomes" id="UP001218218"/>
    </source>
</evidence>
<keyword evidence="2" id="KW-1185">Reference proteome</keyword>
<proteinExistence type="predicted"/>
<dbReference type="AlphaFoldDB" id="A0AAD6ZR23"/>
<organism evidence="1 2">
    <name type="scientific">Mycena albidolilacea</name>
    <dbReference type="NCBI Taxonomy" id="1033008"/>
    <lineage>
        <taxon>Eukaryota</taxon>
        <taxon>Fungi</taxon>
        <taxon>Dikarya</taxon>
        <taxon>Basidiomycota</taxon>
        <taxon>Agaricomycotina</taxon>
        <taxon>Agaricomycetes</taxon>
        <taxon>Agaricomycetidae</taxon>
        <taxon>Agaricales</taxon>
        <taxon>Marasmiineae</taxon>
        <taxon>Mycenaceae</taxon>
        <taxon>Mycena</taxon>
    </lineage>
</organism>
<protein>
    <submittedName>
        <fullName evidence="1">Uncharacterized protein</fullName>
    </submittedName>
</protein>
<comment type="caution">
    <text evidence="1">The sequence shown here is derived from an EMBL/GenBank/DDBJ whole genome shotgun (WGS) entry which is preliminary data.</text>
</comment>
<evidence type="ECO:0000313" key="1">
    <source>
        <dbReference type="EMBL" id="KAJ7334886.1"/>
    </source>
</evidence>
<reference evidence="1" key="1">
    <citation type="submission" date="2023-03" db="EMBL/GenBank/DDBJ databases">
        <title>Massive genome expansion in bonnet fungi (Mycena s.s.) driven by repeated elements and novel gene families across ecological guilds.</title>
        <authorList>
            <consortium name="Lawrence Berkeley National Laboratory"/>
            <person name="Harder C.B."/>
            <person name="Miyauchi S."/>
            <person name="Viragh M."/>
            <person name="Kuo A."/>
            <person name="Thoen E."/>
            <person name="Andreopoulos B."/>
            <person name="Lu D."/>
            <person name="Skrede I."/>
            <person name="Drula E."/>
            <person name="Henrissat B."/>
            <person name="Morin E."/>
            <person name="Kohler A."/>
            <person name="Barry K."/>
            <person name="LaButti K."/>
            <person name="Morin E."/>
            <person name="Salamov A."/>
            <person name="Lipzen A."/>
            <person name="Mereny Z."/>
            <person name="Hegedus B."/>
            <person name="Baldrian P."/>
            <person name="Stursova M."/>
            <person name="Weitz H."/>
            <person name="Taylor A."/>
            <person name="Grigoriev I.V."/>
            <person name="Nagy L.G."/>
            <person name="Martin F."/>
            <person name="Kauserud H."/>
        </authorList>
    </citation>
    <scope>NUCLEOTIDE SEQUENCE</scope>
    <source>
        <strain evidence="1">CBHHK002</strain>
    </source>
</reference>
<accession>A0AAD6ZR23</accession>
<name>A0AAD6ZR23_9AGAR</name>